<dbReference type="OrthoDB" id="10420017at2759"/>
<protein>
    <submittedName>
        <fullName evidence="1">Uncharacterized protein</fullName>
    </submittedName>
</protein>
<proteinExistence type="predicted"/>
<dbReference type="EMBL" id="VFLP01000015">
    <property type="protein sequence ID" value="TRX95527.1"/>
    <property type="molecule type" value="Genomic_DNA"/>
</dbReference>
<organism evidence="1 2">
    <name type="scientific">Xylaria flabelliformis</name>
    <dbReference type="NCBI Taxonomy" id="2512241"/>
    <lineage>
        <taxon>Eukaryota</taxon>
        <taxon>Fungi</taxon>
        <taxon>Dikarya</taxon>
        <taxon>Ascomycota</taxon>
        <taxon>Pezizomycotina</taxon>
        <taxon>Sordariomycetes</taxon>
        <taxon>Xylariomycetidae</taxon>
        <taxon>Xylariales</taxon>
        <taxon>Xylariaceae</taxon>
        <taxon>Xylaria</taxon>
    </lineage>
</organism>
<comment type="caution">
    <text evidence="1">The sequence shown here is derived from an EMBL/GenBank/DDBJ whole genome shotgun (WGS) entry which is preliminary data.</text>
</comment>
<sequence>MAYVRFALSTRYQKQKPVMPRSRVVYHKAVERSVCNVLNLITPPKAANHLMNEPTSTALSRARRIEWCMRGWETVIGALWALDATCGAGMEDFMVTKVVTDIDLRYESAH</sequence>
<dbReference type="AlphaFoldDB" id="A0A553I5Q0"/>
<reference evidence="2" key="1">
    <citation type="submission" date="2019-06" db="EMBL/GenBank/DDBJ databases">
        <title>Draft genome sequence of the griseofulvin-producing fungus Xylaria cubensis strain G536.</title>
        <authorList>
            <person name="Mead M.E."/>
            <person name="Raja H.A."/>
            <person name="Steenwyk J.L."/>
            <person name="Knowles S.L."/>
            <person name="Oberlies N.H."/>
            <person name="Rokas A."/>
        </authorList>
    </citation>
    <scope>NUCLEOTIDE SEQUENCE [LARGE SCALE GENOMIC DNA]</scope>
    <source>
        <strain evidence="2">G536</strain>
    </source>
</reference>
<name>A0A553I5Q0_9PEZI</name>
<evidence type="ECO:0000313" key="1">
    <source>
        <dbReference type="EMBL" id="TRX95527.1"/>
    </source>
</evidence>
<accession>A0A553I5Q0</accession>
<dbReference type="Proteomes" id="UP000319160">
    <property type="component" value="Unassembled WGS sequence"/>
</dbReference>
<gene>
    <name evidence="1" type="ORF">FHL15_003485</name>
</gene>
<keyword evidence="2" id="KW-1185">Reference proteome</keyword>
<evidence type="ECO:0000313" key="2">
    <source>
        <dbReference type="Proteomes" id="UP000319160"/>
    </source>
</evidence>